<organism evidence="1 3">
    <name type="scientific">Budvicia aquatica</name>
    <dbReference type="NCBI Taxonomy" id="82979"/>
    <lineage>
        <taxon>Bacteria</taxon>
        <taxon>Pseudomonadati</taxon>
        <taxon>Pseudomonadota</taxon>
        <taxon>Gammaproteobacteria</taxon>
        <taxon>Enterobacterales</taxon>
        <taxon>Budviciaceae</taxon>
        <taxon>Budvicia</taxon>
    </lineage>
</organism>
<reference evidence="1" key="1">
    <citation type="submission" date="2017-09" db="EMBL/GenBank/DDBJ databases">
        <title>FDA dAtabase for Regulatory Grade micrObial Sequences (FDA-ARGOS): Supporting development and validation of Infectious Disease Dx tests.</title>
        <authorList>
            <person name="Minogue T."/>
            <person name="Wolcott M."/>
            <person name="Wasieloski L."/>
            <person name="Aguilar W."/>
            <person name="Moore D."/>
            <person name="Tallon L.J."/>
            <person name="Sadzewicz L."/>
            <person name="Ott S."/>
            <person name="Zhao X."/>
            <person name="Nagaraj S."/>
            <person name="Vavikolanu K."/>
            <person name="Aluvathingal J."/>
            <person name="Nadendla S."/>
            <person name="Sichtig H."/>
        </authorList>
    </citation>
    <scope>NUCLEOTIDE SEQUENCE</scope>
    <source>
        <strain evidence="1">FDAARGOS_387</strain>
    </source>
</reference>
<reference evidence="2 4" key="3">
    <citation type="submission" date="2019-03" db="EMBL/GenBank/DDBJ databases">
        <authorList>
            <consortium name="Pathogen Informatics"/>
        </authorList>
    </citation>
    <scope>NUCLEOTIDE SEQUENCE [LARGE SCALE GENOMIC DNA]</scope>
    <source>
        <strain evidence="2 4">NCTC12282</strain>
    </source>
</reference>
<dbReference type="AlphaFoldDB" id="A0A2C6DSE4"/>
<reference evidence="3" key="2">
    <citation type="submission" date="2017-09" db="EMBL/GenBank/DDBJ databases">
        <title>FDA dAtabase for Regulatory Grade micrObial Sequences (FDA-ARGOS): Supporting development and validation of Infectious Disease Dx tests.</title>
        <authorList>
            <person name="Minogue T."/>
            <person name="Wolcott M."/>
            <person name="Wasieloski L."/>
            <person name="Aguilar W."/>
            <person name="Moore D."/>
            <person name="Tallon L."/>
            <person name="Sadzewicz L."/>
            <person name="Ott S."/>
            <person name="Zhao X."/>
            <person name="Nagaraj S."/>
            <person name="Vavikolanu K."/>
            <person name="Aluvathingal J."/>
            <person name="Nadendla S."/>
            <person name="Sichtig H."/>
        </authorList>
    </citation>
    <scope>NUCLEOTIDE SEQUENCE [LARGE SCALE GENOMIC DNA]</scope>
    <source>
        <strain evidence="3">FDAARGOS_387</strain>
    </source>
</reference>
<proteinExistence type="predicted"/>
<dbReference type="RefSeq" id="WP_029095254.1">
    <property type="nucleotide sequence ID" value="NZ_CAADJA010000002.1"/>
</dbReference>
<name>A0A2C6DSE4_9GAMM</name>
<gene>
    <name evidence="1" type="ORF">CRN84_21635</name>
    <name evidence="2" type="ORF">NCTC12282_05909</name>
</gene>
<sequence length="117" mass="13584">MDYYFATLTIKPIEGENKNAQLFNSAAILSNILGVKFEEELTNFYEEYPAYIAEDKNYEYVLLGIPEPEYDLSDEPSDDYELQIYSHGCYALDDNFIDISDHFEKLINSSGEIFCFK</sequence>
<dbReference type="Proteomes" id="UP000373449">
    <property type="component" value="Unassembled WGS sequence"/>
</dbReference>
<keyword evidence="3" id="KW-1185">Reference proteome</keyword>
<dbReference type="EMBL" id="PDDX01000001">
    <property type="protein sequence ID" value="PHI31744.1"/>
    <property type="molecule type" value="Genomic_DNA"/>
</dbReference>
<accession>A0A2C6DSE4</accession>
<evidence type="ECO:0000313" key="2">
    <source>
        <dbReference type="EMBL" id="VFS52615.1"/>
    </source>
</evidence>
<evidence type="ECO:0000313" key="3">
    <source>
        <dbReference type="Proteomes" id="UP000224974"/>
    </source>
</evidence>
<dbReference type="STRING" id="1111728.GCA_000427805_02850"/>
<protein>
    <submittedName>
        <fullName evidence="1">Uncharacterized protein</fullName>
    </submittedName>
</protein>
<evidence type="ECO:0000313" key="4">
    <source>
        <dbReference type="Proteomes" id="UP000373449"/>
    </source>
</evidence>
<dbReference type="Proteomes" id="UP000224974">
    <property type="component" value="Unassembled WGS sequence"/>
</dbReference>
<dbReference type="EMBL" id="CAADJA010000002">
    <property type="protein sequence ID" value="VFS52615.1"/>
    <property type="molecule type" value="Genomic_DNA"/>
</dbReference>
<evidence type="ECO:0000313" key="1">
    <source>
        <dbReference type="EMBL" id="PHI31744.1"/>
    </source>
</evidence>